<keyword evidence="2" id="KW-1185">Reference proteome</keyword>
<organism evidence="1 2">
    <name type="scientific">Saltatorellus ferox</name>
    <dbReference type="NCBI Taxonomy" id="2528018"/>
    <lineage>
        <taxon>Bacteria</taxon>
        <taxon>Pseudomonadati</taxon>
        <taxon>Planctomycetota</taxon>
        <taxon>Planctomycetia</taxon>
        <taxon>Planctomycetia incertae sedis</taxon>
        <taxon>Saltatorellus</taxon>
    </lineage>
</organism>
<name>A0A518EZ15_9BACT</name>
<evidence type="ECO:0000313" key="1">
    <source>
        <dbReference type="EMBL" id="QDV09326.1"/>
    </source>
</evidence>
<proteinExistence type="predicted"/>
<accession>A0A518EZ15</accession>
<dbReference type="EMBL" id="CP036434">
    <property type="protein sequence ID" value="QDV09326.1"/>
    <property type="molecule type" value="Genomic_DNA"/>
</dbReference>
<dbReference type="Proteomes" id="UP000320390">
    <property type="component" value="Chromosome"/>
</dbReference>
<protein>
    <recommendedName>
        <fullName evidence="3">DprA winged helix domain-containing protein</fullName>
    </recommendedName>
</protein>
<dbReference type="AlphaFoldDB" id="A0A518EZ15"/>
<evidence type="ECO:0008006" key="3">
    <source>
        <dbReference type="Google" id="ProtNLM"/>
    </source>
</evidence>
<sequence>MDSVVEILEREERPMTRTALQAALQVNNARLGTALERLSSDGRIERAGEGWALI</sequence>
<gene>
    <name evidence="1" type="ORF">Poly30_48840</name>
</gene>
<reference evidence="1 2" key="1">
    <citation type="submission" date="2019-02" db="EMBL/GenBank/DDBJ databases">
        <title>Deep-cultivation of Planctomycetes and their phenomic and genomic characterization uncovers novel biology.</title>
        <authorList>
            <person name="Wiegand S."/>
            <person name="Jogler M."/>
            <person name="Boedeker C."/>
            <person name="Pinto D."/>
            <person name="Vollmers J."/>
            <person name="Rivas-Marin E."/>
            <person name="Kohn T."/>
            <person name="Peeters S.H."/>
            <person name="Heuer A."/>
            <person name="Rast P."/>
            <person name="Oberbeckmann S."/>
            <person name="Bunk B."/>
            <person name="Jeske O."/>
            <person name="Meyerdierks A."/>
            <person name="Storesund J.E."/>
            <person name="Kallscheuer N."/>
            <person name="Luecker S."/>
            <person name="Lage O.M."/>
            <person name="Pohl T."/>
            <person name="Merkel B.J."/>
            <person name="Hornburger P."/>
            <person name="Mueller R.-W."/>
            <person name="Bruemmer F."/>
            <person name="Labrenz M."/>
            <person name="Spormann A.M."/>
            <person name="Op den Camp H."/>
            <person name="Overmann J."/>
            <person name="Amann R."/>
            <person name="Jetten M.S.M."/>
            <person name="Mascher T."/>
            <person name="Medema M.H."/>
            <person name="Devos D.P."/>
            <person name="Kaster A.-K."/>
            <person name="Ovreas L."/>
            <person name="Rohde M."/>
            <person name="Galperin M.Y."/>
            <person name="Jogler C."/>
        </authorList>
    </citation>
    <scope>NUCLEOTIDE SEQUENCE [LARGE SCALE GENOMIC DNA]</scope>
    <source>
        <strain evidence="1 2">Poly30</strain>
    </source>
</reference>
<evidence type="ECO:0000313" key="2">
    <source>
        <dbReference type="Proteomes" id="UP000320390"/>
    </source>
</evidence>